<keyword evidence="1" id="KW-0812">Transmembrane</keyword>
<evidence type="ECO:0000256" key="1">
    <source>
        <dbReference type="SAM" id="Phobius"/>
    </source>
</evidence>
<reference evidence="2" key="1">
    <citation type="submission" date="2023-03" db="EMBL/GenBank/DDBJ databases">
        <title>Andean soil-derived lignocellulolytic bacterial consortium as a source of novel taxa and putative plastic-active enzymes.</title>
        <authorList>
            <person name="Diaz-Garcia L."/>
            <person name="Chuvochina M."/>
            <person name="Feuerriegel G."/>
            <person name="Bunk B."/>
            <person name="Sproer C."/>
            <person name="Streit W.R."/>
            <person name="Rodriguez L.M."/>
            <person name="Overmann J."/>
            <person name="Jimenez D.J."/>
        </authorList>
    </citation>
    <scope>NUCLEOTIDE SEQUENCE</scope>
    <source>
        <strain evidence="2">MAG 4196</strain>
    </source>
</reference>
<evidence type="ECO:0000313" key="3">
    <source>
        <dbReference type="Proteomes" id="UP001217476"/>
    </source>
</evidence>
<evidence type="ECO:0008006" key="4">
    <source>
        <dbReference type="Google" id="ProtNLM"/>
    </source>
</evidence>
<dbReference type="AlphaFoldDB" id="A0AAJ5VYH5"/>
<dbReference type="Proteomes" id="UP001217476">
    <property type="component" value="Chromosome"/>
</dbReference>
<feature type="transmembrane region" description="Helical" evidence="1">
    <location>
        <begin position="6"/>
        <end position="24"/>
    </location>
</feature>
<protein>
    <recommendedName>
        <fullName evidence="4">DUF2570 domain-containing protein</fullName>
    </recommendedName>
</protein>
<keyword evidence="1" id="KW-0472">Membrane</keyword>
<sequence>MKILVGLASVAVIAFVGYFFWGEWQQRQAQEQLRVAANEERARAQDSLQLLTATAPASRNTVPLMCRYLRSAPDGIAIDFEQSLKDCEVLGL</sequence>
<gene>
    <name evidence="2" type="ORF">P0Y65_05840</name>
</gene>
<name>A0AAJ5VYH5_9HYPH</name>
<organism evidence="2 3">
    <name type="scientific">Candidatus Devosia phytovorans</name>
    <dbReference type="NCBI Taxonomy" id="3121372"/>
    <lineage>
        <taxon>Bacteria</taxon>
        <taxon>Pseudomonadati</taxon>
        <taxon>Pseudomonadota</taxon>
        <taxon>Alphaproteobacteria</taxon>
        <taxon>Hyphomicrobiales</taxon>
        <taxon>Devosiaceae</taxon>
        <taxon>Devosia</taxon>
    </lineage>
</organism>
<keyword evidence="1" id="KW-1133">Transmembrane helix</keyword>
<proteinExistence type="predicted"/>
<evidence type="ECO:0000313" key="2">
    <source>
        <dbReference type="EMBL" id="WEK05777.1"/>
    </source>
</evidence>
<dbReference type="EMBL" id="CP119312">
    <property type="protein sequence ID" value="WEK05777.1"/>
    <property type="molecule type" value="Genomic_DNA"/>
</dbReference>
<accession>A0AAJ5VYH5</accession>